<feature type="region of interest" description="Disordered" evidence="1">
    <location>
        <begin position="99"/>
        <end position="129"/>
    </location>
</feature>
<gene>
    <name evidence="2" type="ordered locus">HEAR2301</name>
</gene>
<dbReference type="Gene3D" id="1.10.260.40">
    <property type="entry name" value="lambda repressor-like DNA-binding domains"/>
    <property type="match status" value="1"/>
</dbReference>
<evidence type="ECO:0000313" key="3">
    <source>
        <dbReference type="Proteomes" id="UP000006697"/>
    </source>
</evidence>
<dbReference type="GO" id="GO:0003677">
    <property type="term" value="F:DNA binding"/>
    <property type="evidence" value="ECO:0007669"/>
    <property type="project" value="InterPro"/>
</dbReference>
<accession>A4G7E5</accession>
<organism evidence="2 3">
    <name type="scientific">Herminiimonas arsenicoxydans</name>
    <dbReference type="NCBI Taxonomy" id="204773"/>
    <lineage>
        <taxon>Bacteria</taxon>
        <taxon>Pseudomonadati</taxon>
        <taxon>Pseudomonadota</taxon>
        <taxon>Betaproteobacteria</taxon>
        <taxon>Burkholderiales</taxon>
        <taxon>Oxalobacteraceae</taxon>
        <taxon>Herminiimonas</taxon>
    </lineage>
</organism>
<proteinExistence type="predicted"/>
<feature type="region of interest" description="Disordered" evidence="1">
    <location>
        <begin position="149"/>
        <end position="175"/>
    </location>
</feature>
<evidence type="ECO:0000256" key="1">
    <source>
        <dbReference type="SAM" id="MobiDB-lite"/>
    </source>
</evidence>
<dbReference type="KEGG" id="har:HEAR2301"/>
<dbReference type="STRING" id="204773.HEAR2301"/>
<dbReference type="EMBL" id="CU207211">
    <property type="protein sequence ID" value="CAL62432.1"/>
    <property type="molecule type" value="Genomic_DNA"/>
</dbReference>
<dbReference type="AlphaFoldDB" id="A4G7E5"/>
<protein>
    <submittedName>
        <fullName evidence="2">Uncharacterized protein</fullName>
    </submittedName>
</protein>
<name>A4G7E5_HERAR</name>
<dbReference type="InterPro" id="IPR010982">
    <property type="entry name" value="Lambda_DNA-bd_dom_sf"/>
</dbReference>
<reference evidence="2 3" key="1">
    <citation type="journal article" date="2007" name="PLoS Genet.">
        <title>A tale of two oxidation states: bacterial colonization of arsenic-rich environments.</title>
        <authorList>
            <person name="Muller D."/>
            <person name="Medigue C."/>
            <person name="Koechler S."/>
            <person name="Barbe V."/>
            <person name="Barakat M."/>
            <person name="Talla E."/>
            <person name="Bonnefoy V."/>
            <person name="Krin E."/>
            <person name="Arsene-Ploetze F."/>
            <person name="Carapito C."/>
            <person name="Chandler M."/>
            <person name="Cournoyer B."/>
            <person name="Cruveiller S."/>
            <person name="Dossat C."/>
            <person name="Duval S."/>
            <person name="Heymann M."/>
            <person name="Leize E."/>
            <person name="Lieutaud A."/>
            <person name="Lievremont D."/>
            <person name="Makita Y."/>
            <person name="Mangenot S."/>
            <person name="Nitschke W."/>
            <person name="Ortet P."/>
            <person name="Perdrial N."/>
            <person name="Schoepp B."/>
            <person name="Siguier N."/>
            <person name="Simeonova D.D."/>
            <person name="Rouy Z."/>
            <person name="Segurens B."/>
            <person name="Turlin E."/>
            <person name="Vallenet D."/>
            <person name="Van Dorsselaer A."/>
            <person name="Weiss S."/>
            <person name="Weissenbach J."/>
            <person name="Lett M.C."/>
            <person name="Danchin A."/>
            <person name="Bertin P.N."/>
        </authorList>
    </citation>
    <scope>NUCLEOTIDE SEQUENCE [LARGE SCALE GENOMIC DNA]</scope>
    <source>
        <strain evidence="3">ULPAs1</strain>
    </source>
</reference>
<keyword evidence="3" id="KW-1185">Reference proteome</keyword>
<dbReference type="Proteomes" id="UP000006697">
    <property type="component" value="Chromosome"/>
</dbReference>
<dbReference type="HOGENOM" id="CLU_1530505_0_0_4"/>
<sequence>MPEILSHTRDMSTHKRVYFYGIVPSMGLPIEKLLAENLGKIFAQRGITSAAKAQEVLRVPKSTIDRAWHCRSMARLDTLGEVAAGLKVQPWQLLVPDMDPKEMPTLSGESAATPAKQKPPASPTTVGQVDADELMQLISAFSHATAPGREQILRMARSAPKEDASVGVRPASNKR</sequence>
<evidence type="ECO:0000313" key="2">
    <source>
        <dbReference type="EMBL" id="CAL62432.1"/>
    </source>
</evidence>